<sequence length="173" mass="18888">MAKGSSRVSYEPAPAFEECSEEAMLDISPTESTELWLIQWPLNQLDASDFHGEELTLKLHHDGKLGSLEGSSGKSYDVVSFSAQQPDATVFLPSGSEAKADPEELEKPGFGSLTPSSKKSAGEYILSQFFFTDATFLLSKLRENYSHAIIIFRNCLHATVSDCGGPHLAVTQR</sequence>
<dbReference type="Proteomes" id="UP000729402">
    <property type="component" value="Unassembled WGS sequence"/>
</dbReference>
<evidence type="ECO:0000313" key="1">
    <source>
        <dbReference type="EMBL" id="KAG8045985.1"/>
    </source>
</evidence>
<reference evidence="1" key="2">
    <citation type="submission" date="2021-02" db="EMBL/GenBank/DDBJ databases">
        <authorList>
            <person name="Kimball J.A."/>
            <person name="Haas M.W."/>
            <person name="Macchietto M."/>
            <person name="Kono T."/>
            <person name="Duquette J."/>
            <person name="Shao M."/>
        </authorList>
    </citation>
    <scope>NUCLEOTIDE SEQUENCE</scope>
    <source>
        <tissue evidence="1">Fresh leaf tissue</tissue>
    </source>
</reference>
<dbReference type="OrthoDB" id="1892825at2759"/>
<name>A0A8J5RJ97_ZIZPA</name>
<dbReference type="InterPro" id="IPR038823">
    <property type="entry name" value="MED2_plant"/>
</dbReference>
<organism evidence="1 2">
    <name type="scientific">Zizania palustris</name>
    <name type="common">Northern wild rice</name>
    <dbReference type="NCBI Taxonomy" id="103762"/>
    <lineage>
        <taxon>Eukaryota</taxon>
        <taxon>Viridiplantae</taxon>
        <taxon>Streptophyta</taxon>
        <taxon>Embryophyta</taxon>
        <taxon>Tracheophyta</taxon>
        <taxon>Spermatophyta</taxon>
        <taxon>Magnoliopsida</taxon>
        <taxon>Liliopsida</taxon>
        <taxon>Poales</taxon>
        <taxon>Poaceae</taxon>
        <taxon>BOP clade</taxon>
        <taxon>Oryzoideae</taxon>
        <taxon>Oryzeae</taxon>
        <taxon>Zizaniinae</taxon>
        <taxon>Zizania</taxon>
    </lineage>
</organism>
<accession>A0A8J5RJ97</accession>
<gene>
    <name evidence="1" type="ORF">GUJ93_ZPchr0008g12642</name>
</gene>
<dbReference type="EMBL" id="JAAALK010000290">
    <property type="protein sequence ID" value="KAG8045985.1"/>
    <property type="molecule type" value="Genomic_DNA"/>
</dbReference>
<keyword evidence="2" id="KW-1185">Reference proteome</keyword>
<comment type="caution">
    <text evidence="1">The sequence shown here is derived from an EMBL/GenBank/DDBJ whole genome shotgun (WGS) entry which is preliminary data.</text>
</comment>
<reference evidence="1" key="1">
    <citation type="journal article" date="2021" name="bioRxiv">
        <title>Whole Genome Assembly and Annotation of Northern Wild Rice, Zizania palustris L., Supports a Whole Genome Duplication in the Zizania Genus.</title>
        <authorList>
            <person name="Haas M."/>
            <person name="Kono T."/>
            <person name="Macchietto M."/>
            <person name="Millas R."/>
            <person name="McGilp L."/>
            <person name="Shao M."/>
            <person name="Duquette J."/>
            <person name="Hirsch C.N."/>
            <person name="Kimball J."/>
        </authorList>
    </citation>
    <scope>NUCLEOTIDE SEQUENCE</scope>
    <source>
        <tissue evidence="1">Fresh leaf tissue</tissue>
    </source>
</reference>
<evidence type="ECO:0000313" key="2">
    <source>
        <dbReference type="Proteomes" id="UP000729402"/>
    </source>
</evidence>
<dbReference type="PANTHER" id="PTHR36407">
    <property type="entry name" value="MEDIATOR-ASSOCIATED PROTEIN 2"/>
    <property type="match status" value="1"/>
</dbReference>
<protein>
    <submittedName>
        <fullName evidence="1">Uncharacterized protein</fullName>
    </submittedName>
</protein>
<dbReference type="PANTHER" id="PTHR36407:SF1">
    <property type="entry name" value="MEDIATOR-ASSOCIATED PROTEIN 2"/>
    <property type="match status" value="1"/>
</dbReference>
<dbReference type="AlphaFoldDB" id="A0A8J5RJ97"/>
<proteinExistence type="predicted"/>